<dbReference type="InterPro" id="IPR015882">
    <property type="entry name" value="HEX_bac_N"/>
</dbReference>
<dbReference type="Gene3D" id="3.30.379.10">
    <property type="entry name" value="Chitobiase/beta-hexosaminidase domain 2-like"/>
    <property type="match status" value="1"/>
</dbReference>
<evidence type="ECO:0000256" key="2">
    <source>
        <dbReference type="ARBA" id="ARBA00006285"/>
    </source>
</evidence>
<keyword evidence="4" id="KW-0378">Hydrolase</keyword>
<dbReference type="Pfam" id="PF02838">
    <property type="entry name" value="Glyco_hydro_20b"/>
    <property type="match status" value="1"/>
</dbReference>
<evidence type="ECO:0000256" key="3">
    <source>
        <dbReference type="ARBA" id="ARBA00012663"/>
    </source>
</evidence>
<reference evidence="9" key="1">
    <citation type="journal article" date="2019" name="Int. J. Syst. Evol. Microbiol.">
        <title>The Global Catalogue of Microorganisms (GCM) 10K type strain sequencing project: providing services to taxonomists for standard genome sequencing and annotation.</title>
        <authorList>
            <consortium name="The Broad Institute Genomics Platform"/>
            <consortium name="The Broad Institute Genome Sequencing Center for Infectious Disease"/>
            <person name="Wu L."/>
            <person name="Ma J."/>
        </authorList>
    </citation>
    <scope>NUCLEOTIDE SEQUENCE [LARGE SCALE GENOMIC DNA]</scope>
    <source>
        <strain evidence="9">CGMCC 1.7656</strain>
    </source>
</reference>
<dbReference type="SUPFAM" id="SSF55545">
    <property type="entry name" value="beta-N-acetylhexosaminidase-like domain"/>
    <property type="match status" value="1"/>
</dbReference>
<dbReference type="InterPro" id="IPR025705">
    <property type="entry name" value="Beta_hexosaminidase_sua/sub"/>
</dbReference>
<dbReference type="Pfam" id="PF00728">
    <property type="entry name" value="Glyco_hydro_20"/>
    <property type="match status" value="1"/>
</dbReference>
<organism evidence="8 9">
    <name type="scientific">Cloacibacterium rupense</name>
    <dbReference type="NCBI Taxonomy" id="517423"/>
    <lineage>
        <taxon>Bacteria</taxon>
        <taxon>Pseudomonadati</taxon>
        <taxon>Bacteroidota</taxon>
        <taxon>Flavobacteriia</taxon>
        <taxon>Flavobacteriales</taxon>
        <taxon>Weeksellaceae</taxon>
    </lineage>
</organism>
<evidence type="ECO:0000259" key="7">
    <source>
        <dbReference type="Pfam" id="PF02838"/>
    </source>
</evidence>
<keyword evidence="9" id="KW-1185">Reference proteome</keyword>
<dbReference type="InterPro" id="IPR029018">
    <property type="entry name" value="Hex-like_dom2"/>
</dbReference>
<name>A0ABQ2NKJ3_9FLAO</name>
<dbReference type="PANTHER" id="PTHR22600">
    <property type="entry name" value="BETA-HEXOSAMINIDASE"/>
    <property type="match status" value="1"/>
</dbReference>
<evidence type="ECO:0000256" key="1">
    <source>
        <dbReference type="ARBA" id="ARBA00001231"/>
    </source>
</evidence>
<dbReference type="PANTHER" id="PTHR22600:SF57">
    <property type="entry name" value="BETA-N-ACETYLHEXOSAMINIDASE"/>
    <property type="match status" value="1"/>
</dbReference>
<sequence length="501" mass="58031">MIPYPQKVEINPGSFRLNKNIEISTHKNSFEAVFLKKYLEKEIEANVIIDNKYFEGTVISLLIDKKLKSEEYRLNIRGAEVAIFAKDNRGIFNGIQTLIQLLSSNSPIPNLEITDAPKFQWRGMHLDVSRHFFPKEFIKKYIDYLAMYKMNTFHWHLTDDQGWRIEIKKYPKLTEVGDWRARSMIGRYDDNKYEEKKYGGFYTQEDIKEIVKYASERHITIVPEIEMPGHASAAIAAYPELGCTGQQIKVAEKWGVFDDVFCPKEETFTFLENVLTEVMQLFPSKIIHIGGDEAPKTQWKTNEIAQALIKKEGLKDEHELQSYFIQRIEKFLNKHGREIIGWDEILEGGLAPNARVMSWRGEDGGIAAANLSHEVVMTPGGYCYFDHYQGNPESEPIAFGGYTSTEKVYSYHVIPEKLADDKKKFVLGSQGNVWTEYITTPEQVEYMVFPRITALSEVLWGTNTDFSNFKIRVQNQYPIWEKLKINFNKESINQPLNLPKK</sequence>
<evidence type="ECO:0000313" key="8">
    <source>
        <dbReference type="EMBL" id="GGP04374.1"/>
    </source>
</evidence>
<dbReference type="Gene3D" id="3.20.20.80">
    <property type="entry name" value="Glycosidases"/>
    <property type="match status" value="1"/>
</dbReference>
<dbReference type="PIRSF" id="PIRSF001093">
    <property type="entry name" value="B-hxosamndse_ab_euk"/>
    <property type="match status" value="1"/>
</dbReference>
<feature type="domain" description="Beta-hexosaminidase bacterial type N-terminal" evidence="7">
    <location>
        <begin position="2"/>
        <end position="116"/>
    </location>
</feature>
<dbReference type="Proteomes" id="UP000620064">
    <property type="component" value="Unassembled WGS sequence"/>
</dbReference>
<feature type="domain" description="Glycoside hydrolase family 20 catalytic" evidence="6">
    <location>
        <begin position="119"/>
        <end position="461"/>
    </location>
</feature>
<comment type="similarity">
    <text evidence="2">Belongs to the glycosyl hydrolase 20 family.</text>
</comment>
<dbReference type="EC" id="3.2.1.52" evidence="3"/>
<dbReference type="PRINTS" id="PR00738">
    <property type="entry name" value="GLHYDRLASE20"/>
</dbReference>
<keyword evidence="5" id="KW-0326">Glycosidase</keyword>
<evidence type="ECO:0000256" key="5">
    <source>
        <dbReference type="ARBA" id="ARBA00023295"/>
    </source>
</evidence>
<evidence type="ECO:0000313" key="9">
    <source>
        <dbReference type="Proteomes" id="UP000620064"/>
    </source>
</evidence>
<evidence type="ECO:0000259" key="6">
    <source>
        <dbReference type="Pfam" id="PF00728"/>
    </source>
</evidence>
<comment type="caution">
    <text evidence="8">The sequence shown here is derived from an EMBL/GenBank/DDBJ whole genome shotgun (WGS) entry which is preliminary data.</text>
</comment>
<dbReference type="InterPro" id="IPR015883">
    <property type="entry name" value="Glyco_hydro_20_cat"/>
</dbReference>
<proteinExistence type="inferred from homology"/>
<dbReference type="EMBL" id="BMLV01000003">
    <property type="protein sequence ID" value="GGP04374.1"/>
    <property type="molecule type" value="Genomic_DNA"/>
</dbReference>
<protein>
    <recommendedName>
        <fullName evidence="3">beta-N-acetylhexosaminidase</fullName>
        <ecNumber evidence="3">3.2.1.52</ecNumber>
    </recommendedName>
</protein>
<gene>
    <name evidence="8" type="ORF">GCM10010992_16460</name>
</gene>
<evidence type="ECO:0000256" key="4">
    <source>
        <dbReference type="ARBA" id="ARBA00022801"/>
    </source>
</evidence>
<comment type="catalytic activity">
    <reaction evidence="1">
        <text>Hydrolysis of terminal non-reducing N-acetyl-D-hexosamine residues in N-acetyl-beta-D-hexosaminides.</text>
        <dbReference type="EC" id="3.2.1.52"/>
    </reaction>
</comment>
<accession>A0ABQ2NKJ3</accession>
<dbReference type="CDD" id="cd06563">
    <property type="entry name" value="GH20_chitobiase-like"/>
    <property type="match status" value="1"/>
</dbReference>
<dbReference type="SUPFAM" id="SSF51445">
    <property type="entry name" value="(Trans)glycosidases"/>
    <property type="match status" value="1"/>
</dbReference>
<dbReference type="InterPro" id="IPR017853">
    <property type="entry name" value="GH"/>
</dbReference>